<dbReference type="AlphaFoldDB" id="A0A1A7WDM2"/>
<protein>
    <submittedName>
        <fullName evidence="2">Uncharacterized protein</fullName>
    </submittedName>
</protein>
<reference evidence="2" key="2">
    <citation type="submission" date="2016-06" db="EMBL/GenBank/DDBJ databases">
        <title>The genome of a short-lived fish provides insights into sex chromosome evolution and the genetic control of aging.</title>
        <authorList>
            <person name="Reichwald K."/>
            <person name="Felder M."/>
            <person name="Petzold A."/>
            <person name="Koch P."/>
            <person name="Groth M."/>
            <person name="Platzer M."/>
        </authorList>
    </citation>
    <scope>NUCLEOTIDE SEQUENCE</scope>
    <source>
        <tissue evidence="2">Brain</tissue>
    </source>
</reference>
<organism evidence="2">
    <name type="scientific">Iconisemion striatum</name>
    <dbReference type="NCBI Taxonomy" id="60296"/>
    <lineage>
        <taxon>Eukaryota</taxon>
        <taxon>Metazoa</taxon>
        <taxon>Chordata</taxon>
        <taxon>Craniata</taxon>
        <taxon>Vertebrata</taxon>
        <taxon>Euteleostomi</taxon>
        <taxon>Actinopterygii</taxon>
        <taxon>Neopterygii</taxon>
        <taxon>Teleostei</taxon>
        <taxon>Neoteleostei</taxon>
        <taxon>Acanthomorphata</taxon>
        <taxon>Ovalentaria</taxon>
        <taxon>Atherinomorphae</taxon>
        <taxon>Cyprinodontiformes</taxon>
        <taxon>Nothobranchiidae</taxon>
        <taxon>Iconisemion</taxon>
    </lineage>
</organism>
<keyword evidence="1" id="KW-0812">Transmembrane</keyword>
<keyword evidence="1" id="KW-1133">Transmembrane helix</keyword>
<dbReference type="EMBL" id="HADW01002214">
    <property type="protein sequence ID" value="SBP03614.1"/>
    <property type="molecule type" value="Transcribed_RNA"/>
</dbReference>
<name>A0A1A7WDM2_9TELE</name>
<proteinExistence type="predicted"/>
<feature type="non-terminal residue" evidence="2">
    <location>
        <position position="67"/>
    </location>
</feature>
<reference evidence="2" key="1">
    <citation type="submission" date="2016-05" db="EMBL/GenBank/DDBJ databases">
        <authorList>
            <person name="Lavstsen T."/>
            <person name="Jespersen J.S."/>
        </authorList>
    </citation>
    <scope>NUCLEOTIDE SEQUENCE</scope>
    <source>
        <tissue evidence="2">Brain</tissue>
    </source>
</reference>
<evidence type="ECO:0000256" key="1">
    <source>
        <dbReference type="SAM" id="Phobius"/>
    </source>
</evidence>
<gene>
    <name evidence="2" type="primary">Nfu_g_1_008527</name>
</gene>
<accession>A0A1A7WDM2</accession>
<evidence type="ECO:0000313" key="2">
    <source>
        <dbReference type="EMBL" id="SBP03614.1"/>
    </source>
</evidence>
<sequence length="67" mass="7350">DDEDSNLEEEAVQVRKVGGNVNGLNALGQIMLAFLFGWGLRNTGKQLKEIIVALNMVIKLVVELIIV</sequence>
<feature type="transmembrane region" description="Helical" evidence="1">
    <location>
        <begin position="20"/>
        <end position="38"/>
    </location>
</feature>
<keyword evidence="1" id="KW-0472">Membrane</keyword>
<feature type="non-terminal residue" evidence="2">
    <location>
        <position position="1"/>
    </location>
</feature>